<evidence type="ECO:0000313" key="3">
    <source>
        <dbReference type="Proteomes" id="UP000199307"/>
    </source>
</evidence>
<sequence length="495" mass="52209">MKKIALFLATILTASLSFGQSVTGTGTLNKIPRFISSGVIGDSNIADSNTAVGIAAPSSIANTLTVNNTSYSSLDVNGTVSVGLGFANHIGAKIEGFKQTVNTTGLKLYTEVGFNNPFLAMTILANGNIGIGGQTSILNKFEVKVPTSTGLSGVDGIAVHDGAVNRMTVNLGINTVGEYSWIQSSKGGIGYKSLSINPYGGNVGIGTTTPIGKLDIVVGTVNTFNPAIQADGSISILNAGAGVAIPAFVGKSVSGTGLYHYATTLDTNPATDMHFNVRTTANGDFTTLTNSAFRFSRFATVLLDIKRNGRIGIGTSNPAGALHVVDAEGGFFFDGLNTEYNRIKSTAVAPVTPKPLLISAQLSGTTPDIYINTSGNVGVGTMNPTSKFTVAGNINSREVKVTVDAGADFVFENNYSLPSLDAVAKYIKEYKHLPEIASAEEMKKEGINLSEMNIKLLQKIEELTLYIIDQDKKTEQLKNIISEQDKRLEKLENKK</sequence>
<proteinExistence type="predicted"/>
<evidence type="ECO:0000256" key="1">
    <source>
        <dbReference type="SAM" id="SignalP"/>
    </source>
</evidence>
<name>A0ABY0LGI0_9FLAO</name>
<keyword evidence="1" id="KW-0732">Signal</keyword>
<dbReference type="Proteomes" id="UP000199307">
    <property type="component" value="Unassembled WGS sequence"/>
</dbReference>
<dbReference type="EMBL" id="FMVC01000002">
    <property type="protein sequence ID" value="SCY14929.1"/>
    <property type="molecule type" value="Genomic_DNA"/>
</dbReference>
<feature type="signal peptide" evidence="1">
    <location>
        <begin position="1"/>
        <end position="19"/>
    </location>
</feature>
<feature type="chain" id="PRO_5045305581" evidence="1">
    <location>
        <begin position="20"/>
        <end position="495"/>
    </location>
</feature>
<evidence type="ECO:0000313" key="2">
    <source>
        <dbReference type="EMBL" id="SCY14929.1"/>
    </source>
</evidence>
<organism evidence="2 3">
    <name type="scientific">Flavobacterium anhuiense</name>
    <dbReference type="NCBI Taxonomy" id="459526"/>
    <lineage>
        <taxon>Bacteria</taxon>
        <taxon>Pseudomonadati</taxon>
        <taxon>Bacteroidota</taxon>
        <taxon>Flavobacteriia</taxon>
        <taxon>Flavobacteriales</taxon>
        <taxon>Flavobacteriaceae</taxon>
        <taxon>Flavobacterium</taxon>
    </lineage>
</organism>
<comment type="caution">
    <text evidence="2">The sequence shown here is derived from an EMBL/GenBank/DDBJ whole genome shotgun (WGS) entry which is preliminary data.</text>
</comment>
<reference evidence="2 3" key="1">
    <citation type="submission" date="2016-10" db="EMBL/GenBank/DDBJ databases">
        <authorList>
            <person name="Varghese N."/>
            <person name="Submissions S."/>
        </authorList>
    </citation>
    <scope>NUCLEOTIDE SEQUENCE [LARGE SCALE GENOMIC DNA]</scope>
    <source>
        <strain evidence="2 3">CGMCC 1.6859</strain>
    </source>
</reference>
<protein>
    <submittedName>
        <fullName evidence="2">Uncharacterized protein</fullName>
    </submittedName>
</protein>
<accession>A0ABY0LGI0</accession>
<gene>
    <name evidence="2" type="ORF">SAMN02927916_1276</name>
</gene>
<keyword evidence="3" id="KW-1185">Reference proteome</keyword>
<dbReference type="RefSeq" id="WP_091130083.1">
    <property type="nucleotide sequence ID" value="NZ_FMVC01000002.1"/>
</dbReference>